<reference evidence="2 3" key="1">
    <citation type="journal article" date="2020" name="ISME J.">
        <title>Uncovering the hidden diversity of litter-decomposition mechanisms in mushroom-forming fungi.</title>
        <authorList>
            <person name="Floudas D."/>
            <person name="Bentzer J."/>
            <person name="Ahren D."/>
            <person name="Johansson T."/>
            <person name="Persson P."/>
            <person name="Tunlid A."/>
        </authorList>
    </citation>
    <scope>NUCLEOTIDE SEQUENCE [LARGE SCALE GENOMIC DNA]</scope>
    <source>
        <strain evidence="2 3">CBS 661.87</strain>
    </source>
</reference>
<dbReference type="Proteomes" id="UP000565441">
    <property type="component" value="Unassembled WGS sequence"/>
</dbReference>
<comment type="caution">
    <text evidence="2">The sequence shown here is derived from an EMBL/GenBank/DDBJ whole genome shotgun (WGS) entry which is preliminary data.</text>
</comment>
<feature type="domain" description="ATPase AAA-type core" evidence="1">
    <location>
        <begin position="11"/>
        <end position="110"/>
    </location>
</feature>
<dbReference type="AlphaFoldDB" id="A0A8H5H7R7"/>
<organism evidence="2 3">
    <name type="scientific">Tricholomella constricta</name>
    <dbReference type="NCBI Taxonomy" id="117010"/>
    <lineage>
        <taxon>Eukaryota</taxon>
        <taxon>Fungi</taxon>
        <taxon>Dikarya</taxon>
        <taxon>Basidiomycota</taxon>
        <taxon>Agaricomycotina</taxon>
        <taxon>Agaricomycetes</taxon>
        <taxon>Agaricomycetidae</taxon>
        <taxon>Agaricales</taxon>
        <taxon>Tricholomatineae</taxon>
        <taxon>Lyophyllaceae</taxon>
        <taxon>Tricholomella</taxon>
    </lineage>
</organism>
<accession>A0A8H5H7R7</accession>
<name>A0A8H5H7R7_9AGAR</name>
<protein>
    <recommendedName>
        <fullName evidence="1">ATPase AAA-type core domain-containing protein</fullName>
    </recommendedName>
</protein>
<dbReference type="EMBL" id="JAACJP010000021">
    <property type="protein sequence ID" value="KAF5378209.1"/>
    <property type="molecule type" value="Genomic_DNA"/>
</dbReference>
<dbReference type="Pfam" id="PF00004">
    <property type="entry name" value="AAA"/>
    <property type="match status" value="1"/>
</dbReference>
<dbReference type="InterPro" id="IPR027417">
    <property type="entry name" value="P-loop_NTPase"/>
</dbReference>
<keyword evidence="3" id="KW-1185">Reference proteome</keyword>
<evidence type="ECO:0000259" key="1">
    <source>
        <dbReference type="Pfam" id="PF00004"/>
    </source>
</evidence>
<sequence length="490" mass="54320">MVAEGQTRAHICLLGPGGMGKTSTALAVMAHFDIKQHFPERSQVWVPCVKATSVSLLLDTLYTSLGMSQHNGNALNDIVSELKSSEPLILLLDNFETPWNADGAQSEVERILRVIEQIPHITLFITMRSSSSPCNGISWHSVDLRAIDDDAAHLIYSTIYVESSNDDPKIPELLHLVGNIFLAIKLMATVGKLTGLGAQELIDEYRRTGTTMLGPGSDAEHNMDICISLSFDSPLLKKHSEAYELLAILAMLPVGTTHGALGQWWARNLTNLTSALRVLRETSLVERWQSSFFVLPVIRVYVLDPSRFSPRVRITMIELACLFLMKHKSSPGDASHKVDAAALAMEEGNLQTILLNATVPDATLIKALLVLASHQERTRPRVEVIEHALKLLHQMHAQMLLGDALYCHAKILCGLDKYKDSLTVFDLAREAFLEVRSRERAAQCLLDFVDVQTDDAYQCEESERDLLCLVEQAKAEFEELDDTGGILQVT</sequence>
<gene>
    <name evidence="2" type="ORF">D9615_007538</name>
</gene>
<dbReference type="Gene3D" id="3.40.50.300">
    <property type="entry name" value="P-loop containing nucleotide triphosphate hydrolases"/>
    <property type="match status" value="1"/>
</dbReference>
<dbReference type="InterPro" id="IPR003959">
    <property type="entry name" value="ATPase_AAA_core"/>
</dbReference>
<dbReference type="SUPFAM" id="SSF52540">
    <property type="entry name" value="P-loop containing nucleoside triphosphate hydrolases"/>
    <property type="match status" value="1"/>
</dbReference>
<dbReference type="GO" id="GO:0016887">
    <property type="term" value="F:ATP hydrolysis activity"/>
    <property type="evidence" value="ECO:0007669"/>
    <property type="project" value="InterPro"/>
</dbReference>
<evidence type="ECO:0000313" key="3">
    <source>
        <dbReference type="Proteomes" id="UP000565441"/>
    </source>
</evidence>
<proteinExistence type="predicted"/>
<evidence type="ECO:0000313" key="2">
    <source>
        <dbReference type="EMBL" id="KAF5378209.1"/>
    </source>
</evidence>
<dbReference type="OrthoDB" id="3052556at2759"/>
<dbReference type="GO" id="GO:0005524">
    <property type="term" value="F:ATP binding"/>
    <property type="evidence" value="ECO:0007669"/>
    <property type="project" value="InterPro"/>
</dbReference>